<evidence type="ECO:0000259" key="1">
    <source>
        <dbReference type="Pfam" id="PF00668"/>
    </source>
</evidence>
<dbReference type="InterPro" id="IPR001242">
    <property type="entry name" value="Condensation_dom"/>
</dbReference>
<accession>A0A9X3D0Y9</accession>
<dbReference type="AlphaFoldDB" id="A0A9X3D0Y9"/>
<sequence>MKFTELSACELTGGTVTEWSAHTELTPDHWAVDHRPLTYEHEALVTRAADAETHGRRQTDWLGAAFEVEGELDQNAMERTLLIWTVRHEAFRTTVTMDIDIHGDPRPTRRTATPEMVSVQRRFHGRVADHDIDAHVGDVFDSRVTSLVWPHCTVMTVTDASTGTGRPTCFRVVFAADHSVMDAYSMLLSINELQRIYESEAANHRVEAPAVGSHVDYSSANRCVGEQIDTAHPALAQWHGFFAESDGRFPRLGMPLTETLSAVADSARPIGRRQRGSAEVVATADEAAAVEAACRAAGHSIQTGIVAGLALAHQELTGDRRLRAVMPMHTRHEPQFVESVGWYVGLGPLDVDLSSAETLSDALSVAAAATRSAKTLARLPFPRFAQLLDITQEPQFVVSYLDLRMVPGAAHWPDWRAQTIRSATHSDSEVYVWIARTPTGITVSTRHPDSDAAAASIRRLIDTTFTIIASVVDGDAGRGLAPDPLPGRDERRPA</sequence>
<comment type="caution">
    <text evidence="2">The sequence shown here is derived from an EMBL/GenBank/DDBJ whole genome shotgun (WGS) entry which is preliminary data.</text>
</comment>
<dbReference type="EMBL" id="JAPKFM010000001">
    <property type="protein sequence ID" value="MCX2962755.1"/>
    <property type="molecule type" value="Genomic_DNA"/>
</dbReference>
<keyword evidence="3" id="KW-1185">Reference proteome</keyword>
<dbReference type="Gene3D" id="3.30.559.30">
    <property type="entry name" value="Nonribosomal peptide synthetase, condensation domain"/>
    <property type="match status" value="1"/>
</dbReference>
<dbReference type="InterPro" id="IPR023213">
    <property type="entry name" value="CAT-like_dom_sf"/>
</dbReference>
<dbReference type="Gene3D" id="3.30.559.10">
    <property type="entry name" value="Chloramphenicol acetyltransferase-like domain"/>
    <property type="match status" value="1"/>
</dbReference>
<organism evidence="2 3">
    <name type="scientific">Gordonia aquimaris</name>
    <dbReference type="NCBI Taxonomy" id="2984863"/>
    <lineage>
        <taxon>Bacteria</taxon>
        <taxon>Bacillati</taxon>
        <taxon>Actinomycetota</taxon>
        <taxon>Actinomycetes</taxon>
        <taxon>Mycobacteriales</taxon>
        <taxon>Gordoniaceae</taxon>
        <taxon>Gordonia</taxon>
    </lineage>
</organism>
<evidence type="ECO:0000313" key="2">
    <source>
        <dbReference type="EMBL" id="MCX2962755.1"/>
    </source>
</evidence>
<dbReference type="Pfam" id="PF00668">
    <property type="entry name" value="Condensation"/>
    <property type="match status" value="1"/>
</dbReference>
<proteinExistence type="predicted"/>
<dbReference type="GO" id="GO:0003824">
    <property type="term" value="F:catalytic activity"/>
    <property type="evidence" value="ECO:0007669"/>
    <property type="project" value="InterPro"/>
</dbReference>
<reference evidence="2" key="1">
    <citation type="submission" date="2022-10" db="EMBL/GenBank/DDBJ databases">
        <title>WGS of marine actinomycetes from Thailand.</title>
        <authorList>
            <person name="Thawai C."/>
        </authorList>
    </citation>
    <scope>NUCLEOTIDE SEQUENCE</scope>
    <source>
        <strain evidence="2">SW21</strain>
    </source>
</reference>
<feature type="domain" description="Condensation" evidence="1">
    <location>
        <begin position="64"/>
        <end position="393"/>
    </location>
</feature>
<name>A0A9X3D0Y9_9ACTN</name>
<dbReference type="GO" id="GO:0008610">
    <property type="term" value="P:lipid biosynthetic process"/>
    <property type="evidence" value="ECO:0007669"/>
    <property type="project" value="UniProtKB-ARBA"/>
</dbReference>
<dbReference type="Proteomes" id="UP001143347">
    <property type="component" value="Unassembled WGS sequence"/>
</dbReference>
<dbReference type="SUPFAM" id="SSF52777">
    <property type="entry name" value="CoA-dependent acyltransferases"/>
    <property type="match status" value="2"/>
</dbReference>
<gene>
    <name evidence="2" type="ORF">OSB52_01470</name>
</gene>
<dbReference type="RefSeq" id="WP_266059795.1">
    <property type="nucleotide sequence ID" value="NZ_JAPKFM010000001.1"/>
</dbReference>
<protein>
    <submittedName>
        <fullName evidence="2">Condensation domain-containing protein</fullName>
    </submittedName>
</protein>
<evidence type="ECO:0000313" key="3">
    <source>
        <dbReference type="Proteomes" id="UP001143347"/>
    </source>
</evidence>